<proteinExistence type="predicted"/>
<accession>A0A1H6RY41</accession>
<gene>
    <name evidence="1" type="ORF">SAMN04488058_10151</name>
</gene>
<evidence type="ECO:0000313" key="1">
    <source>
        <dbReference type="EMBL" id="SEI58544.1"/>
    </source>
</evidence>
<dbReference type="STRING" id="856736.SAMN04488058_10151"/>
<sequence>MKETMHPLVKELIEKLGALDIEAAYEEEVLFAVIRGGASLPDDGLELALSPLELGPRALAVRAQHFLPLPEEEVPDLETLRQRLEEVRDECVFARSVVFREESDEDEGFVLLTDASFLLSDLRPAQIQLLLTGLTLFAEEVLLTIGTLLGAEEDISTKEKN</sequence>
<evidence type="ECO:0008006" key="3">
    <source>
        <dbReference type="Google" id="ProtNLM"/>
    </source>
</evidence>
<name>A0A1H6RY41_9DEIO</name>
<dbReference type="RefSeq" id="WP_092262440.1">
    <property type="nucleotide sequence ID" value="NZ_FNZA01000001.1"/>
</dbReference>
<reference evidence="2" key="1">
    <citation type="submission" date="2016-10" db="EMBL/GenBank/DDBJ databases">
        <authorList>
            <person name="Varghese N."/>
            <person name="Submissions S."/>
        </authorList>
    </citation>
    <scope>NUCLEOTIDE SEQUENCE [LARGE SCALE GENOMIC DNA]</scope>
    <source>
        <strain evidence="2">CGMCC 1.10218</strain>
    </source>
</reference>
<dbReference type="EMBL" id="FNZA01000001">
    <property type="protein sequence ID" value="SEI58544.1"/>
    <property type="molecule type" value="Genomic_DNA"/>
</dbReference>
<dbReference type="OrthoDB" id="9930959at2"/>
<organism evidence="1 2">
    <name type="scientific">Deinococcus reticulitermitis</name>
    <dbReference type="NCBI Taxonomy" id="856736"/>
    <lineage>
        <taxon>Bacteria</taxon>
        <taxon>Thermotogati</taxon>
        <taxon>Deinococcota</taxon>
        <taxon>Deinococci</taxon>
        <taxon>Deinococcales</taxon>
        <taxon>Deinococcaceae</taxon>
        <taxon>Deinococcus</taxon>
    </lineage>
</organism>
<dbReference type="AlphaFoldDB" id="A0A1H6RY41"/>
<evidence type="ECO:0000313" key="2">
    <source>
        <dbReference type="Proteomes" id="UP000199223"/>
    </source>
</evidence>
<keyword evidence="2" id="KW-1185">Reference proteome</keyword>
<dbReference type="Proteomes" id="UP000199223">
    <property type="component" value="Unassembled WGS sequence"/>
</dbReference>
<protein>
    <recommendedName>
        <fullName evidence="3">Sensory transduction regulator</fullName>
    </recommendedName>
</protein>